<keyword evidence="2" id="KW-0479">Metal-binding</keyword>
<reference evidence="5 7" key="2">
    <citation type="submission" date="2018-11" db="EMBL/GenBank/DDBJ databases">
        <title>Genome sequences of Brenneria nigrifluens and Brenneria rubrifaciens.</title>
        <authorList>
            <person name="Poret-Peterson A.T."/>
            <person name="McClean A.E."/>
            <person name="Kluepfel D.A."/>
        </authorList>
    </citation>
    <scope>NUCLEOTIDE SEQUENCE [LARGE SCALE GENOMIC DNA]</scope>
    <source>
        <strain evidence="5 7">ATCC 13028</strain>
    </source>
</reference>
<evidence type="ECO:0000313" key="7">
    <source>
        <dbReference type="Proteomes" id="UP000303847"/>
    </source>
</evidence>
<reference evidence="4 6" key="1">
    <citation type="submission" date="2018-04" db="EMBL/GenBank/DDBJ databases">
        <title>Brenneria corticis sp.nov.</title>
        <authorList>
            <person name="Li Y."/>
        </authorList>
    </citation>
    <scope>NUCLEOTIDE SEQUENCE [LARGE SCALE GENOMIC DNA]</scope>
    <source>
        <strain evidence="4 6">LMG 2694</strain>
    </source>
</reference>
<dbReference type="EMBL" id="CP034036">
    <property type="protein sequence ID" value="QCR04584.1"/>
    <property type="molecule type" value="Genomic_DNA"/>
</dbReference>
<dbReference type="Gene3D" id="3.40.630.10">
    <property type="entry name" value="Zn peptidases"/>
    <property type="match status" value="1"/>
</dbReference>
<dbReference type="Pfam" id="PF01546">
    <property type="entry name" value="Peptidase_M20"/>
    <property type="match status" value="1"/>
</dbReference>
<organism evidence="4 6">
    <name type="scientific">Brenneria nigrifluens DSM 30175 = ATCC 13028</name>
    <dbReference type="NCBI Taxonomy" id="1121120"/>
    <lineage>
        <taxon>Bacteria</taxon>
        <taxon>Pseudomonadati</taxon>
        <taxon>Pseudomonadota</taxon>
        <taxon>Gammaproteobacteria</taxon>
        <taxon>Enterobacterales</taxon>
        <taxon>Pectobacteriaceae</taxon>
        <taxon>Brenneria</taxon>
    </lineage>
</organism>
<dbReference type="EMBL" id="QDKK01000021">
    <property type="protein sequence ID" value="PWC23601.1"/>
    <property type="molecule type" value="Genomic_DNA"/>
</dbReference>
<evidence type="ECO:0000256" key="3">
    <source>
        <dbReference type="ARBA" id="ARBA00022801"/>
    </source>
</evidence>
<dbReference type="InterPro" id="IPR002933">
    <property type="entry name" value="Peptidase_M20"/>
</dbReference>
<evidence type="ECO:0000313" key="6">
    <source>
        <dbReference type="Proteomes" id="UP000295985"/>
    </source>
</evidence>
<dbReference type="GO" id="GO:0006508">
    <property type="term" value="P:proteolysis"/>
    <property type="evidence" value="ECO:0007669"/>
    <property type="project" value="UniProtKB-KW"/>
</dbReference>
<evidence type="ECO:0000256" key="2">
    <source>
        <dbReference type="ARBA" id="ARBA00022723"/>
    </source>
</evidence>
<dbReference type="PANTHER" id="PTHR43270:SF4">
    <property type="entry name" value="CARNOSINE DIPEPTIDASE 2, ISOFORM A"/>
    <property type="match status" value="1"/>
</dbReference>
<dbReference type="SUPFAM" id="SSF53187">
    <property type="entry name" value="Zn-dependent exopeptidases"/>
    <property type="match status" value="1"/>
</dbReference>
<protein>
    <submittedName>
        <fullName evidence="5">M20/M25/M40 family metallo-hydrolase</fullName>
    </submittedName>
    <submittedName>
        <fullName evidence="4">Peptidase M20</fullName>
    </submittedName>
</protein>
<keyword evidence="3" id="KW-0378">Hydrolase</keyword>
<dbReference type="GO" id="GO:0008233">
    <property type="term" value="F:peptidase activity"/>
    <property type="evidence" value="ECO:0007669"/>
    <property type="project" value="UniProtKB-KW"/>
</dbReference>
<dbReference type="PANTHER" id="PTHR43270">
    <property type="entry name" value="BETA-ALA-HIS DIPEPTIDASE"/>
    <property type="match status" value="1"/>
</dbReference>
<keyword evidence="7" id="KW-1185">Reference proteome</keyword>
<dbReference type="OrthoDB" id="9761532at2"/>
<proteinExistence type="predicted"/>
<dbReference type="RefSeq" id="WP_009112762.1">
    <property type="nucleotide sequence ID" value="NZ_CP034036.1"/>
</dbReference>
<dbReference type="AlphaFoldDB" id="A0A2U1UPS1"/>
<sequence>MTEPLDASVQDTLELLTAIAPFRSVAGEIEQQRGLAQWLESWLETELGARPILPVRRQLSCSAPPLVHTRLEMGAAKTLVLYNMYDVMPATSQGWDIPPFTGGVTEWPTLGAVFIARGAENNKGPLAGMLMAVKRLLAAGKLTVNIEFILEGEEETGSGNLRRYLAQRPCPISPAAAVLFPSLCEYGGGEPRVYLGFTGLCSGRLLVSSGPWGGPQAAIHASNAGWIANPAWRLVDALNAIAPAHANGVLDSLIPDKEADALLAELAKNFSMADELRFRRSARPFVTGDALSCLRQWLGAAVLNLAEIHTDPPGGKGVIPSRATAELALRIPPGLSPEQLIAGARRRLAAPGLEGVELQLDDSYPGYRFSRRAAGVSELLASYRRHQARPQIWPWAPGCAPAYAFAPVAPAFLIGGLGHGGNAHGVNEFVTLRGLRRFQQSLTCWLRAF</sequence>
<dbReference type="Proteomes" id="UP000303847">
    <property type="component" value="Chromosome"/>
</dbReference>
<name>A0A2U1UPS1_9GAMM</name>
<keyword evidence="1" id="KW-0645">Protease</keyword>
<gene>
    <name evidence="4" type="ORF">DDT54_14050</name>
    <name evidence="5" type="ORF">EH206_10625</name>
</gene>
<dbReference type="GO" id="GO:0046872">
    <property type="term" value="F:metal ion binding"/>
    <property type="evidence" value="ECO:0007669"/>
    <property type="project" value="UniProtKB-KW"/>
</dbReference>
<accession>A0A2U1UPS1</accession>
<evidence type="ECO:0000256" key="1">
    <source>
        <dbReference type="ARBA" id="ARBA00022670"/>
    </source>
</evidence>
<dbReference type="Proteomes" id="UP000295985">
    <property type="component" value="Unassembled WGS sequence"/>
</dbReference>
<dbReference type="InterPro" id="IPR051458">
    <property type="entry name" value="Cyt/Met_Dipeptidase"/>
</dbReference>
<evidence type="ECO:0000313" key="5">
    <source>
        <dbReference type="EMBL" id="QCR04584.1"/>
    </source>
</evidence>
<evidence type="ECO:0000313" key="4">
    <source>
        <dbReference type="EMBL" id="PWC23601.1"/>
    </source>
</evidence>
<dbReference type="Gene3D" id="3.30.70.360">
    <property type="match status" value="1"/>
</dbReference>